<evidence type="ECO:0000256" key="1">
    <source>
        <dbReference type="ARBA" id="ARBA00004141"/>
    </source>
</evidence>
<keyword evidence="8" id="KW-1185">Reference proteome</keyword>
<evidence type="ECO:0000256" key="5">
    <source>
        <dbReference type="SAM" id="Phobius"/>
    </source>
</evidence>
<dbReference type="InterPro" id="IPR049453">
    <property type="entry name" value="Memb_transporter_dom"/>
</dbReference>
<feature type="transmembrane region" description="Helical" evidence="5">
    <location>
        <begin position="107"/>
        <end position="127"/>
    </location>
</feature>
<dbReference type="Pfam" id="PF13515">
    <property type="entry name" value="FUSC_2"/>
    <property type="match status" value="1"/>
</dbReference>
<feature type="domain" description="Integral membrane bound transporter" evidence="6">
    <location>
        <begin position="504"/>
        <end position="628"/>
    </location>
</feature>
<evidence type="ECO:0000256" key="2">
    <source>
        <dbReference type="ARBA" id="ARBA00022692"/>
    </source>
</evidence>
<feature type="transmembrane region" description="Helical" evidence="5">
    <location>
        <begin position="27"/>
        <end position="45"/>
    </location>
</feature>
<evidence type="ECO:0000313" key="8">
    <source>
        <dbReference type="Proteomes" id="UP001300502"/>
    </source>
</evidence>
<comment type="subcellular location">
    <subcellularLocation>
        <location evidence="1">Membrane</location>
        <topology evidence="1">Multi-pass membrane protein</topology>
    </subcellularLocation>
</comment>
<protein>
    <recommendedName>
        <fullName evidence="6">Integral membrane bound transporter domain-containing protein</fullName>
    </recommendedName>
</protein>
<dbReference type="GO" id="GO:0016020">
    <property type="term" value="C:membrane"/>
    <property type="evidence" value="ECO:0007669"/>
    <property type="project" value="UniProtKB-SubCell"/>
</dbReference>
<feature type="transmembrane region" description="Helical" evidence="5">
    <location>
        <begin position="583"/>
        <end position="600"/>
    </location>
</feature>
<proteinExistence type="predicted"/>
<comment type="caution">
    <text evidence="7">The sequence shown here is derived from an EMBL/GenBank/DDBJ whole genome shotgun (WGS) entry which is preliminary data.</text>
</comment>
<feature type="transmembrane region" description="Helical" evidence="5">
    <location>
        <begin position="75"/>
        <end position="100"/>
    </location>
</feature>
<feature type="transmembrane region" description="Helical" evidence="5">
    <location>
        <begin position="528"/>
        <end position="550"/>
    </location>
</feature>
<feature type="transmembrane region" description="Helical" evidence="5">
    <location>
        <begin position="165"/>
        <end position="183"/>
    </location>
</feature>
<keyword evidence="3 5" id="KW-1133">Transmembrane helix</keyword>
<feature type="transmembrane region" description="Helical" evidence="5">
    <location>
        <begin position="559"/>
        <end position="577"/>
    </location>
</feature>
<organism evidence="7 8">
    <name type="scientific">Galdieria yellowstonensis</name>
    <dbReference type="NCBI Taxonomy" id="3028027"/>
    <lineage>
        <taxon>Eukaryota</taxon>
        <taxon>Rhodophyta</taxon>
        <taxon>Bangiophyceae</taxon>
        <taxon>Galdieriales</taxon>
        <taxon>Galdieriaceae</taxon>
        <taxon>Galdieria</taxon>
    </lineage>
</organism>
<feature type="transmembrane region" description="Helical" evidence="5">
    <location>
        <begin position="612"/>
        <end position="633"/>
    </location>
</feature>
<reference evidence="7 8" key="1">
    <citation type="submission" date="2022-07" db="EMBL/GenBank/DDBJ databases">
        <title>Genome-wide signatures of adaptation to extreme environments.</title>
        <authorList>
            <person name="Cho C.H."/>
            <person name="Yoon H.S."/>
        </authorList>
    </citation>
    <scope>NUCLEOTIDE SEQUENCE [LARGE SCALE GENOMIC DNA]</scope>
    <source>
        <strain evidence="7 8">108.79 E11</strain>
    </source>
</reference>
<sequence length="1065" mass="123299">MEKEQIKYNDTTTVKDISTVWFSENTFKLACRATVGFLLLSVLVFTQKFYHLEYGPLSIIMFLCSITFSSDHLEYGFVSLGCLQSTASLLFGASFGYIAAWLSGSSSVLTVASAAIGTGLFTALHPYQKTSFITSNGEIYFIFNLLDSKKPGDGNVLWNTFYETMIGAILAHITALFVSILIFPKFIHRELFRCLSLSFDHAGTVLSKTATILLEPCSSPKMSSSNSKENKEFVPLQDIQQHWDQAKGYFETTQAMRKCLLFEWNFRYPACVGGYDNDGVCLDSFLKEWQSFLDTLQALQILVTRGKRRYSDEMLLQWKSFVEWLEIYYAWMASKCHRYSFMSNRIYRNTAKGLMSENNDTKELGETNELSFRFHQAYRQYFEAVSNKQANNLSVFDHGPFMYFIVITNVLKNHLEELDKLIDQMGRTKPRSVWRCLLLQILSTLDVLAWPFYGWLQVLQGVPRDYHEWKALLKNNKFQFFLKKWLVSLSILTFLLASPFYEQFADFNGAWLWLSYILYMQPSTEGTLMNGIANILGVFSACLASALLMLRPYTATNGYLLDSYLAIVTFITVFFLISPISDTLLTFAFTEYVLILYYFNPYEFHETWRYSVTRFLQILLGIIIAVFMNTWILPFSALEETTSCLSSLLEKMVSYYANISNSEYLGDCKIVDQLQWNKMWKEFSYISSVLDSICNGILETTGVSVIPKEILTVLQGEEDLLHRLKSLVIVSRGMPLLTSPFHSTFFSLMNNALSDDWNALLRMMRQVTSLVDYKLTHTEAFRCSEYLKDITQQAQKRIADIAHDATMNAMQSATQSLLTGLEKCIDIWSEHSYDDVSPLPSQEETATERVHRLRLNTFVMEQCKSHFPISDNQSQPSENTEDLVSSDWMTPSVSQAFIKALERGKELPEWNDSHRWLEWKRALVSLQRRDGKLERSAFRKSSKRYQSVLLQRMKKLKMNKGRVDGLSQIPKLAHMDYQTFPIIQTTWEDRVRLVIQEWNKLQGILYLHSIYLEWQFLTRGGSFEKTQEPLWDVYRDEYIYWSARMFACVYFMEGLVSLLVELSRG</sequence>
<keyword evidence="4 5" id="KW-0472">Membrane</keyword>
<accession>A0AAV9I5F1</accession>
<evidence type="ECO:0000313" key="7">
    <source>
        <dbReference type="EMBL" id="KAK4522253.1"/>
    </source>
</evidence>
<evidence type="ECO:0000259" key="6">
    <source>
        <dbReference type="Pfam" id="PF13515"/>
    </source>
</evidence>
<dbReference type="EMBL" id="JANCYU010000002">
    <property type="protein sequence ID" value="KAK4522253.1"/>
    <property type="molecule type" value="Genomic_DNA"/>
</dbReference>
<dbReference type="PANTHER" id="PTHR31086">
    <property type="entry name" value="ALUMINUM-ACTIVATED MALATE TRANSPORTER 10"/>
    <property type="match status" value="1"/>
</dbReference>
<feature type="transmembrane region" description="Helical" evidence="5">
    <location>
        <begin position="478"/>
        <end position="497"/>
    </location>
</feature>
<keyword evidence="2 5" id="KW-0812">Transmembrane</keyword>
<name>A0AAV9I5F1_9RHOD</name>
<dbReference type="AlphaFoldDB" id="A0AAV9I5F1"/>
<dbReference type="Proteomes" id="UP001300502">
    <property type="component" value="Unassembled WGS sequence"/>
</dbReference>
<evidence type="ECO:0000256" key="4">
    <source>
        <dbReference type="ARBA" id="ARBA00023136"/>
    </source>
</evidence>
<gene>
    <name evidence="7" type="ORF">GAYE_HPEPCTG121G0133</name>
</gene>
<evidence type="ECO:0000256" key="3">
    <source>
        <dbReference type="ARBA" id="ARBA00022989"/>
    </source>
</evidence>